<reference evidence="2" key="1">
    <citation type="journal article" date="2013" name="Genome Biol.">
        <title>Reference genomes and transcriptomes of Nicotiana sylvestris and Nicotiana tomentosiformis.</title>
        <authorList>
            <person name="Sierro N."/>
            <person name="Battey J.N."/>
            <person name="Ouadi S."/>
            <person name="Bovet L."/>
            <person name="Goepfert S."/>
            <person name="Bakaher N."/>
            <person name="Peitsch M.C."/>
            <person name="Ivanov N.V."/>
        </authorList>
    </citation>
    <scope>NUCLEOTIDE SEQUENCE [LARGE SCALE GENOMIC DNA]</scope>
</reference>
<gene>
    <name evidence="3" type="primary">LOC104214426</name>
</gene>
<feature type="non-terminal residue" evidence="3">
    <location>
        <position position="118"/>
    </location>
</feature>
<dbReference type="RefSeq" id="XP_009762385.1">
    <property type="nucleotide sequence ID" value="XM_009764083.1"/>
</dbReference>
<keyword evidence="2" id="KW-1185">Reference proteome</keyword>
<feature type="domain" description="Reverse transcriptase Ty1/copia-type" evidence="1">
    <location>
        <begin position="1"/>
        <end position="52"/>
    </location>
</feature>
<dbReference type="Pfam" id="PF07727">
    <property type="entry name" value="RVT_2"/>
    <property type="match status" value="1"/>
</dbReference>
<accession>A0A1U7VKK8</accession>
<dbReference type="InterPro" id="IPR013103">
    <property type="entry name" value="RVT_2"/>
</dbReference>
<evidence type="ECO:0000313" key="3">
    <source>
        <dbReference type="RefSeq" id="XP_009762385.1"/>
    </source>
</evidence>
<reference evidence="3" key="2">
    <citation type="submission" date="2025-08" db="UniProtKB">
        <authorList>
            <consortium name="RefSeq"/>
        </authorList>
    </citation>
    <scope>IDENTIFICATION</scope>
    <source>
        <tissue evidence="3">Leaf</tissue>
    </source>
</reference>
<evidence type="ECO:0000259" key="1">
    <source>
        <dbReference type="Pfam" id="PF07727"/>
    </source>
</evidence>
<dbReference type="AlphaFoldDB" id="A0A1U7VKK8"/>
<dbReference type="Proteomes" id="UP000189701">
    <property type="component" value="Unplaced"/>
</dbReference>
<protein>
    <submittedName>
        <fullName evidence="3">Uncharacterized protein LOC104214426</fullName>
    </submittedName>
</protein>
<organism evidence="2 3">
    <name type="scientific">Nicotiana sylvestris</name>
    <name type="common">Wood tobacco</name>
    <name type="synonym">South American tobacco</name>
    <dbReference type="NCBI Taxonomy" id="4096"/>
    <lineage>
        <taxon>Eukaryota</taxon>
        <taxon>Viridiplantae</taxon>
        <taxon>Streptophyta</taxon>
        <taxon>Embryophyta</taxon>
        <taxon>Tracheophyta</taxon>
        <taxon>Spermatophyta</taxon>
        <taxon>Magnoliopsida</taxon>
        <taxon>eudicotyledons</taxon>
        <taxon>Gunneridae</taxon>
        <taxon>Pentapetalae</taxon>
        <taxon>asterids</taxon>
        <taxon>lamiids</taxon>
        <taxon>Solanales</taxon>
        <taxon>Solanaceae</taxon>
        <taxon>Nicotianoideae</taxon>
        <taxon>Nicotianeae</taxon>
        <taxon>Nicotiana</taxon>
    </lineage>
</organism>
<evidence type="ECO:0000313" key="2">
    <source>
        <dbReference type="Proteomes" id="UP000189701"/>
    </source>
</evidence>
<name>A0A1U7VKK8_NICSY</name>
<sequence>MDVKSDFLNGFLKEEVYIKLSPGFERHVHPEHVFKLDKALYRLKKVLRACYAEADYAGYLVNKKSTSRMAHFLDHVLSHRVYTYGSFRTQTSKSDFALLRVFAQKFQKPSRNLVPVTQ</sequence>
<proteinExistence type="predicted"/>